<dbReference type="PANTHER" id="PTHR33344:SF1">
    <property type="entry name" value="OS06G0214100 PROTEIN"/>
    <property type="match status" value="1"/>
</dbReference>
<dbReference type="Proteomes" id="UP000822688">
    <property type="component" value="Chromosome 5"/>
</dbReference>
<keyword evidence="4" id="KW-1185">Reference proteome</keyword>
<dbReference type="PANTHER" id="PTHR33344">
    <property type="entry name" value="OS02G0761600 PROTEIN"/>
    <property type="match status" value="1"/>
</dbReference>
<keyword evidence="1" id="KW-0812">Transmembrane</keyword>
<feature type="domain" description="Apple" evidence="2">
    <location>
        <begin position="167"/>
        <end position="233"/>
    </location>
</feature>
<evidence type="ECO:0000259" key="2">
    <source>
        <dbReference type="Pfam" id="PF14295"/>
    </source>
</evidence>
<reference evidence="3" key="1">
    <citation type="submission" date="2020-06" db="EMBL/GenBank/DDBJ databases">
        <title>WGS assembly of Ceratodon purpureus strain R40.</title>
        <authorList>
            <person name="Carey S.B."/>
            <person name="Jenkins J."/>
            <person name="Shu S."/>
            <person name="Lovell J.T."/>
            <person name="Sreedasyam A."/>
            <person name="Maumus F."/>
            <person name="Tiley G.P."/>
            <person name="Fernandez-Pozo N."/>
            <person name="Barry K."/>
            <person name="Chen C."/>
            <person name="Wang M."/>
            <person name="Lipzen A."/>
            <person name="Daum C."/>
            <person name="Saski C.A."/>
            <person name="Payton A.C."/>
            <person name="Mcbreen J.C."/>
            <person name="Conrad R.E."/>
            <person name="Kollar L.M."/>
            <person name="Olsson S."/>
            <person name="Huttunen S."/>
            <person name="Landis J.B."/>
            <person name="Wickett N.J."/>
            <person name="Johnson M.G."/>
            <person name="Rensing S.A."/>
            <person name="Grimwood J."/>
            <person name="Schmutz J."/>
            <person name="Mcdaniel S.F."/>
        </authorList>
    </citation>
    <scope>NUCLEOTIDE SEQUENCE</scope>
    <source>
        <strain evidence="3">R40</strain>
    </source>
</reference>
<gene>
    <name evidence="3" type="ORF">KC19_5G021700</name>
</gene>
<evidence type="ECO:0000256" key="1">
    <source>
        <dbReference type="SAM" id="Phobius"/>
    </source>
</evidence>
<organism evidence="3 4">
    <name type="scientific">Ceratodon purpureus</name>
    <name type="common">Fire moss</name>
    <name type="synonym">Dicranum purpureum</name>
    <dbReference type="NCBI Taxonomy" id="3225"/>
    <lineage>
        <taxon>Eukaryota</taxon>
        <taxon>Viridiplantae</taxon>
        <taxon>Streptophyta</taxon>
        <taxon>Embryophyta</taxon>
        <taxon>Bryophyta</taxon>
        <taxon>Bryophytina</taxon>
        <taxon>Bryopsida</taxon>
        <taxon>Dicranidae</taxon>
        <taxon>Pseudoditrichales</taxon>
        <taxon>Ditrichaceae</taxon>
        <taxon>Ceratodon</taxon>
    </lineage>
</organism>
<dbReference type="Gene3D" id="3.50.4.10">
    <property type="entry name" value="Hepatocyte Growth Factor"/>
    <property type="match status" value="1"/>
</dbReference>
<accession>A0A8T0HXR8</accession>
<name>A0A8T0HXR8_CERPU</name>
<dbReference type="InterPro" id="IPR003609">
    <property type="entry name" value="Pan_app"/>
</dbReference>
<proteinExistence type="predicted"/>
<dbReference type="AlphaFoldDB" id="A0A8T0HXR8"/>
<evidence type="ECO:0000313" key="4">
    <source>
        <dbReference type="Proteomes" id="UP000822688"/>
    </source>
</evidence>
<dbReference type="Pfam" id="PF14295">
    <property type="entry name" value="PAN_4"/>
    <property type="match status" value="1"/>
</dbReference>
<evidence type="ECO:0000313" key="3">
    <source>
        <dbReference type="EMBL" id="KAG0575666.1"/>
    </source>
</evidence>
<protein>
    <recommendedName>
        <fullName evidence="2">Apple domain-containing protein</fullName>
    </recommendedName>
</protein>
<sequence>MREAMASSAGSADPSRRCKRFTVVIWAFAHLIVTLYVLCLLFNSSTSQGSGTVMPDCLRGLNPYRSQTGPQLTKQQLAKREAAIEFRRQAAPLRLILRVKDIEAEVALETLLQAQVPGSTDEKEDLKEQLILKTGQQEIPAATVGATQLGSLLPSDQFKCYPEANTDIGGIAVRWGLTYHVSSAAECCKACSKQAAYATGRQRKCNVWVFCPEKDGCPSPDGYEHKFGECWLKQADKPRVDVNDYSLVMRDKSVPPLPVLWISGVRRPE</sequence>
<dbReference type="EMBL" id="CM026425">
    <property type="protein sequence ID" value="KAG0575666.1"/>
    <property type="molecule type" value="Genomic_DNA"/>
</dbReference>
<keyword evidence="1" id="KW-1133">Transmembrane helix</keyword>
<comment type="caution">
    <text evidence="3">The sequence shown here is derived from an EMBL/GenBank/DDBJ whole genome shotgun (WGS) entry which is preliminary data.</text>
</comment>
<feature type="transmembrane region" description="Helical" evidence="1">
    <location>
        <begin position="21"/>
        <end position="43"/>
    </location>
</feature>
<keyword evidence="1" id="KW-0472">Membrane</keyword>